<dbReference type="InterPro" id="IPR016032">
    <property type="entry name" value="Sig_transdc_resp-reg_C-effctor"/>
</dbReference>
<protein>
    <submittedName>
        <fullName evidence="1">FocB protein-alpha, helix-turn-helix, TRANSCRIPTION.4A</fullName>
    </submittedName>
</protein>
<proteinExistence type="predicted"/>
<reference evidence="1" key="1">
    <citation type="journal article" date="2021" name="Proc. Natl. Acad. Sci. U.S.A.">
        <title>A Catalog of Tens of Thousands of Viruses from Human Metagenomes Reveals Hidden Associations with Chronic Diseases.</title>
        <authorList>
            <person name="Tisza M.J."/>
            <person name="Buck C.B."/>
        </authorList>
    </citation>
    <scope>NUCLEOTIDE SEQUENCE</scope>
    <source>
        <strain evidence="1">CtoSr5</strain>
    </source>
</reference>
<dbReference type="GO" id="GO:0006355">
    <property type="term" value="P:regulation of DNA-templated transcription"/>
    <property type="evidence" value="ECO:0007669"/>
    <property type="project" value="InterPro"/>
</dbReference>
<accession>A0A8S5MVF4</accession>
<name>A0A8S5MVF4_9CAUD</name>
<dbReference type="Gene3D" id="1.10.10.10">
    <property type="entry name" value="Winged helix-like DNA-binding domain superfamily/Winged helix DNA-binding domain"/>
    <property type="match status" value="1"/>
</dbReference>
<organism evidence="1">
    <name type="scientific">Siphoviridae sp. ctoSr5</name>
    <dbReference type="NCBI Taxonomy" id="2826460"/>
    <lineage>
        <taxon>Viruses</taxon>
        <taxon>Duplodnaviria</taxon>
        <taxon>Heunggongvirae</taxon>
        <taxon>Uroviricota</taxon>
        <taxon>Caudoviricetes</taxon>
    </lineage>
</organism>
<evidence type="ECO:0000313" key="1">
    <source>
        <dbReference type="EMBL" id="DAD86071.1"/>
    </source>
</evidence>
<dbReference type="GO" id="GO:0003677">
    <property type="term" value="F:DNA binding"/>
    <property type="evidence" value="ECO:0007669"/>
    <property type="project" value="InterPro"/>
</dbReference>
<sequence length="88" mass="10327">MAKQICWTKKIVETFIEEACLTKEEQDILCTRVAGLTISEQAEKFNISVGKVNRIIKRLKWKYDNVQKYCKDLPLRKMSAAELYMDTH</sequence>
<dbReference type="EMBL" id="BK014993">
    <property type="protein sequence ID" value="DAD86071.1"/>
    <property type="molecule type" value="Genomic_DNA"/>
</dbReference>
<dbReference type="SUPFAM" id="SSF46894">
    <property type="entry name" value="C-terminal effector domain of the bipartite response regulators"/>
    <property type="match status" value="1"/>
</dbReference>
<dbReference type="InterPro" id="IPR036388">
    <property type="entry name" value="WH-like_DNA-bd_sf"/>
</dbReference>